<dbReference type="EMBL" id="JBAMIC010000001">
    <property type="protein sequence ID" value="KAK7114126.1"/>
    <property type="molecule type" value="Genomic_DNA"/>
</dbReference>
<organism evidence="1 2">
    <name type="scientific">Littorina saxatilis</name>
    <dbReference type="NCBI Taxonomy" id="31220"/>
    <lineage>
        <taxon>Eukaryota</taxon>
        <taxon>Metazoa</taxon>
        <taxon>Spiralia</taxon>
        <taxon>Lophotrochozoa</taxon>
        <taxon>Mollusca</taxon>
        <taxon>Gastropoda</taxon>
        <taxon>Caenogastropoda</taxon>
        <taxon>Littorinimorpha</taxon>
        <taxon>Littorinoidea</taxon>
        <taxon>Littorinidae</taxon>
        <taxon>Littorina</taxon>
    </lineage>
</organism>
<name>A0AAN9BYY0_9CAEN</name>
<evidence type="ECO:0000313" key="2">
    <source>
        <dbReference type="Proteomes" id="UP001374579"/>
    </source>
</evidence>
<accession>A0AAN9BYY0</accession>
<dbReference type="AlphaFoldDB" id="A0AAN9BYY0"/>
<comment type="caution">
    <text evidence="1">The sequence shown here is derived from an EMBL/GenBank/DDBJ whole genome shotgun (WGS) entry which is preliminary data.</text>
</comment>
<protein>
    <submittedName>
        <fullName evidence="1">Uncharacterized protein</fullName>
    </submittedName>
</protein>
<gene>
    <name evidence="1" type="ORF">V1264_000242</name>
</gene>
<evidence type="ECO:0000313" key="1">
    <source>
        <dbReference type="EMBL" id="KAK7114126.1"/>
    </source>
</evidence>
<proteinExistence type="predicted"/>
<dbReference type="Proteomes" id="UP001374579">
    <property type="component" value="Unassembled WGS sequence"/>
</dbReference>
<reference evidence="1 2" key="1">
    <citation type="submission" date="2024-02" db="EMBL/GenBank/DDBJ databases">
        <title>Chromosome-scale genome assembly of the rough periwinkle Littorina saxatilis.</title>
        <authorList>
            <person name="De Jode A."/>
            <person name="Faria R."/>
            <person name="Formenti G."/>
            <person name="Sims Y."/>
            <person name="Smith T.P."/>
            <person name="Tracey A."/>
            <person name="Wood J.M.D."/>
            <person name="Zagrodzka Z.B."/>
            <person name="Johannesson K."/>
            <person name="Butlin R.K."/>
            <person name="Leder E.H."/>
        </authorList>
    </citation>
    <scope>NUCLEOTIDE SEQUENCE [LARGE SCALE GENOMIC DNA]</scope>
    <source>
        <strain evidence="1">Snail1</strain>
        <tissue evidence="1">Muscle</tissue>
    </source>
</reference>
<sequence>MLAPNAELSFRVRIPAAPNGFMVENFTHGDVAQSVARWLCNQFVAIGFGSNPRFRERFLSRSQLCADSPRCPNIPVCTHAQEEDPKLTAKVSGLGKHEDSHESSLVSLYRHRISTREAYC</sequence>
<keyword evidence="2" id="KW-1185">Reference proteome</keyword>